<name>A0A3B0W2U3_9ZZZZ</name>
<protein>
    <submittedName>
        <fullName evidence="1">Uncharacterized protein</fullName>
    </submittedName>
</protein>
<dbReference type="AlphaFoldDB" id="A0A3B0W2U3"/>
<dbReference type="EMBL" id="UOEU01001123">
    <property type="protein sequence ID" value="VAW43619.1"/>
    <property type="molecule type" value="Genomic_DNA"/>
</dbReference>
<accession>A0A3B0W2U3</accession>
<reference evidence="1" key="1">
    <citation type="submission" date="2018-06" db="EMBL/GenBank/DDBJ databases">
        <authorList>
            <person name="Zhirakovskaya E."/>
        </authorList>
    </citation>
    <scope>NUCLEOTIDE SEQUENCE</scope>
</reference>
<evidence type="ECO:0000313" key="1">
    <source>
        <dbReference type="EMBL" id="VAW43619.1"/>
    </source>
</evidence>
<proteinExistence type="predicted"/>
<gene>
    <name evidence="1" type="ORF">MNBD_CHLOROFLEXI01-2342</name>
</gene>
<feature type="non-terminal residue" evidence="1">
    <location>
        <position position="38"/>
    </location>
</feature>
<organism evidence="1">
    <name type="scientific">hydrothermal vent metagenome</name>
    <dbReference type="NCBI Taxonomy" id="652676"/>
    <lineage>
        <taxon>unclassified sequences</taxon>
        <taxon>metagenomes</taxon>
        <taxon>ecological metagenomes</taxon>
    </lineage>
</organism>
<sequence>MRRLLRWSIPLLIIMFGFAFWSDTAAAAKCFIQSDDIG</sequence>